<protein>
    <submittedName>
        <fullName evidence="11">TonB-dependent receptor</fullName>
    </submittedName>
</protein>
<keyword evidence="7" id="KW-0998">Cell outer membrane</keyword>
<evidence type="ECO:0000256" key="8">
    <source>
        <dbReference type="SAM" id="SignalP"/>
    </source>
</evidence>
<keyword evidence="5 8" id="KW-0732">Signal</keyword>
<dbReference type="InterPro" id="IPR036942">
    <property type="entry name" value="Beta-barrel_TonB_sf"/>
</dbReference>
<evidence type="ECO:0000256" key="4">
    <source>
        <dbReference type="ARBA" id="ARBA00022692"/>
    </source>
</evidence>
<organism evidence="11">
    <name type="scientific">Dyadobacter sp. 676</name>
    <dbReference type="NCBI Taxonomy" id="3088362"/>
    <lineage>
        <taxon>Bacteria</taxon>
        <taxon>Pseudomonadati</taxon>
        <taxon>Bacteroidota</taxon>
        <taxon>Cytophagia</taxon>
        <taxon>Cytophagales</taxon>
        <taxon>Spirosomataceae</taxon>
        <taxon>Dyadobacter</taxon>
    </lineage>
</organism>
<keyword evidence="4" id="KW-0812">Transmembrane</keyword>
<dbReference type="InterPro" id="IPR013784">
    <property type="entry name" value="Carb-bd-like_fold"/>
</dbReference>
<evidence type="ECO:0000256" key="1">
    <source>
        <dbReference type="ARBA" id="ARBA00004571"/>
    </source>
</evidence>
<feature type="chain" id="PRO_5043806695" evidence="8">
    <location>
        <begin position="22"/>
        <end position="802"/>
    </location>
</feature>
<dbReference type="InterPro" id="IPR039426">
    <property type="entry name" value="TonB-dep_rcpt-like"/>
</dbReference>
<dbReference type="PANTHER" id="PTHR30069">
    <property type="entry name" value="TONB-DEPENDENT OUTER MEMBRANE RECEPTOR"/>
    <property type="match status" value="1"/>
</dbReference>
<dbReference type="Gene3D" id="2.60.40.1120">
    <property type="entry name" value="Carboxypeptidase-like, regulatory domain"/>
    <property type="match status" value="1"/>
</dbReference>
<accession>A0AAU8FET3</accession>
<feature type="domain" description="Outer membrane protein beta-barrel" evidence="10">
    <location>
        <begin position="395"/>
        <end position="799"/>
    </location>
</feature>
<dbReference type="RefSeq" id="WP_353718355.1">
    <property type="nucleotide sequence ID" value="NZ_CP159289.1"/>
</dbReference>
<gene>
    <name evidence="11" type="ORF">ABV298_22220</name>
</gene>
<evidence type="ECO:0000259" key="9">
    <source>
        <dbReference type="Pfam" id="PF07715"/>
    </source>
</evidence>
<dbReference type="Pfam" id="PF13620">
    <property type="entry name" value="CarboxypepD_reg"/>
    <property type="match status" value="1"/>
</dbReference>
<dbReference type="GO" id="GO:0015344">
    <property type="term" value="F:siderophore uptake transmembrane transporter activity"/>
    <property type="evidence" value="ECO:0007669"/>
    <property type="project" value="TreeGrafter"/>
</dbReference>
<dbReference type="GO" id="GO:0030246">
    <property type="term" value="F:carbohydrate binding"/>
    <property type="evidence" value="ECO:0007669"/>
    <property type="project" value="InterPro"/>
</dbReference>
<evidence type="ECO:0000256" key="5">
    <source>
        <dbReference type="ARBA" id="ARBA00022729"/>
    </source>
</evidence>
<proteinExistence type="predicted"/>
<sequence>MAIKKILTLLCCFFAIPQLRAQVSKVTLSGQVVSIADGQPVPFVNIILKTEKDSAFVTGTITNELGRFSLPDVKSGNYRIECASLGFKASRKNVTVGTLSPFLDLGEFRMADDPRNLREVTIAGRQAEGVDDKLDRKTFEIGRNVSQSGGSVLQALKNLPGITVGEDGKVLLRGSDKVAILADGRQTALTGFGSQTSLDNIPASAIERIEIINNPSARYDANGNAGIINIIYKKEKQEGFNGKIGMAAGLGALRVRKENLPDIRPQYRNTLKLNPSLALNYKKRKVNVFFQGDYLHTPALNKNEFVDRYYDSGDTVRQQTKRNRNTNVVTAKTGADWTFDERNALSVSALFSSEKILDRGDEPFFNASLTRRSRLWQFLEDELKTTVTASASYQHKYAQPGHLLNIGLNYTFHRENEQYFFTNIMPDFTGKDAFKLLSDEHVFDLNADYLRPLRYGRLEGGIKLRRRFIPTDMQFFPGLNSPIDSLAGGWADYKETIPAVYGNYVFENRHFELEAGLRVEYIDLRYDVNPTHPTYHSDGYTYTKPFPNVRFAFKIDDRNKVSVFYNRRVDRPNEVDIRIFPKYDDAEIIKIGNPALKPQFTSSWEAGYKTGWNSGSLYAALYRKQINGTITRIGTIVPGSTLIYNVFQNAGKSYNAGGELVWQQELAPWLSVNMNGNIYKNTFNAFSVENLYPVKSIYSASKQTLMSGNAKIAVMVKRSKTEVQVVAVYQAPDIVPQGRTGHRFSIDAGAKRQLPKGELFVNATDLFGTLIIRKTVYGDGFHYKSSDYYETQLVRAGYSFKF</sequence>
<keyword evidence="6" id="KW-0472">Membrane</keyword>
<keyword evidence="3" id="KW-1134">Transmembrane beta strand</keyword>
<evidence type="ECO:0000256" key="6">
    <source>
        <dbReference type="ARBA" id="ARBA00023136"/>
    </source>
</evidence>
<evidence type="ECO:0000256" key="3">
    <source>
        <dbReference type="ARBA" id="ARBA00022452"/>
    </source>
</evidence>
<evidence type="ECO:0000256" key="7">
    <source>
        <dbReference type="ARBA" id="ARBA00023237"/>
    </source>
</evidence>
<dbReference type="InterPro" id="IPR041700">
    <property type="entry name" value="OMP_b-brl_3"/>
</dbReference>
<dbReference type="PANTHER" id="PTHR30069:SF29">
    <property type="entry name" value="HEMOGLOBIN AND HEMOGLOBIN-HAPTOGLOBIN-BINDING PROTEIN 1-RELATED"/>
    <property type="match status" value="1"/>
</dbReference>
<dbReference type="InterPro" id="IPR037066">
    <property type="entry name" value="Plug_dom_sf"/>
</dbReference>
<feature type="signal peptide" evidence="8">
    <location>
        <begin position="1"/>
        <end position="21"/>
    </location>
</feature>
<dbReference type="Gene3D" id="2.170.130.10">
    <property type="entry name" value="TonB-dependent receptor, plug domain"/>
    <property type="match status" value="1"/>
</dbReference>
<dbReference type="Gene3D" id="2.40.170.20">
    <property type="entry name" value="TonB-dependent receptor, beta-barrel domain"/>
    <property type="match status" value="1"/>
</dbReference>
<dbReference type="Pfam" id="PF14905">
    <property type="entry name" value="OMP_b-brl_3"/>
    <property type="match status" value="1"/>
</dbReference>
<reference evidence="11" key="1">
    <citation type="submission" date="2024-06" db="EMBL/GenBank/DDBJ databases">
        <title>Sequencing and assembly of the genome of Dyadobacter sp. strain 676, a symbiont of Cyamopsis tetragonoloba.</title>
        <authorList>
            <person name="Guro P."/>
            <person name="Sazanova A."/>
            <person name="Kuznetsova I."/>
            <person name="Belimov A."/>
            <person name="Safronova V."/>
        </authorList>
    </citation>
    <scope>NUCLEOTIDE SEQUENCE</scope>
    <source>
        <strain evidence="11">676</strain>
    </source>
</reference>
<dbReference type="SUPFAM" id="SSF56935">
    <property type="entry name" value="Porins"/>
    <property type="match status" value="1"/>
</dbReference>
<dbReference type="GO" id="GO:0044718">
    <property type="term" value="P:siderophore transmembrane transport"/>
    <property type="evidence" value="ECO:0007669"/>
    <property type="project" value="TreeGrafter"/>
</dbReference>
<dbReference type="SUPFAM" id="SSF49452">
    <property type="entry name" value="Starch-binding domain-like"/>
    <property type="match status" value="1"/>
</dbReference>
<dbReference type="Pfam" id="PF07715">
    <property type="entry name" value="Plug"/>
    <property type="match status" value="1"/>
</dbReference>
<comment type="subcellular location">
    <subcellularLocation>
        <location evidence="1">Cell outer membrane</location>
        <topology evidence="1">Multi-pass membrane protein</topology>
    </subcellularLocation>
</comment>
<dbReference type="GO" id="GO:0009279">
    <property type="term" value="C:cell outer membrane"/>
    <property type="evidence" value="ECO:0007669"/>
    <property type="project" value="UniProtKB-SubCell"/>
</dbReference>
<evidence type="ECO:0000313" key="11">
    <source>
        <dbReference type="EMBL" id="XCH23029.1"/>
    </source>
</evidence>
<dbReference type="EMBL" id="CP159289">
    <property type="protein sequence ID" value="XCH23029.1"/>
    <property type="molecule type" value="Genomic_DNA"/>
</dbReference>
<name>A0AAU8FET3_9BACT</name>
<evidence type="ECO:0000259" key="10">
    <source>
        <dbReference type="Pfam" id="PF14905"/>
    </source>
</evidence>
<feature type="domain" description="TonB-dependent receptor plug" evidence="9">
    <location>
        <begin position="147"/>
        <end position="227"/>
    </location>
</feature>
<evidence type="ECO:0000256" key="2">
    <source>
        <dbReference type="ARBA" id="ARBA00022448"/>
    </source>
</evidence>
<dbReference type="InterPro" id="IPR012910">
    <property type="entry name" value="Plug_dom"/>
</dbReference>
<keyword evidence="11" id="KW-0675">Receptor</keyword>
<dbReference type="AlphaFoldDB" id="A0AAU8FET3"/>
<keyword evidence="2" id="KW-0813">Transport</keyword>